<evidence type="ECO:0000313" key="2">
    <source>
        <dbReference type="Proteomes" id="UP000294854"/>
    </source>
</evidence>
<keyword evidence="2" id="KW-1185">Reference proteome</keyword>
<protein>
    <submittedName>
        <fullName evidence="1">Uncharacterized protein</fullName>
    </submittedName>
</protein>
<dbReference type="Proteomes" id="UP000294854">
    <property type="component" value="Unassembled WGS sequence"/>
</dbReference>
<name>A0A4R5NT25_9LACO</name>
<dbReference type="EMBL" id="PUFO01000016">
    <property type="protein sequence ID" value="TDG79943.1"/>
    <property type="molecule type" value="Genomic_DNA"/>
</dbReference>
<dbReference type="AlphaFoldDB" id="A0A4R5NT25"/>
<proteinExistence type="predicted"/>
<reference evidence="1 2" key="1">
    <citation type="journal article" date="2019" name="Appl. Microbiol. Biotechnol.">
        <title>Uncovering carbohydrate metabolism through a genotype-phenotype association study of 56 lactic acid bacteria genomes.</title>
        <authorList>
            <person name="Buron-Moles G."/>
            <person name="Chailyan A."/>
            <person name="Dolejs I."/>
            <person name="Forster J."/>
            <person name="Miks M.H."/>
        </authorList>
    </citation>
    <scope>NUCLEOTIDE SEQUENCE [LARGE SCALE GENOMIC DNA]</scope>
    <source>
        <strain evidence="1 2">ATCC 49373</strain>
    </source>
</reference>
<organism evidence="1 2">
    <name type="scientific">Secundilactobacillus malefermentans</name>
    <dbReference type="NCBI Taxonomy" id="176292"/>
    <lineage>
        <taxon>Bacteria</taxon>
        <taxon>Bacillati</taxon>
        <taxon>Bacillota</taxon>
        <taxon>Bacilli</taxon>
        <taxon>Lactobacillales</taxon>
        <taxon>Lactobacillaceae</taxon>
        <taxon>Secundilactobacillus</taxon>
    </lineage>
</organism>
<gene>
    <name evidence="1" type="ORF">C5L31_002162</name>
</gene>
<comment type="caution">
    <text evidence="1">The sequence shown here is derived from an EMBL/GenBank/DDBJ whole genome shotgun (WGS) entry which is preliminary data.</text>
</comment>
<accession>A0A4R5NT25</accession>
<evidence type="ECO:0000313" key="1">
    <source>
        <dbReference type="EMBL" id="TDG79943.1"/>
    </source>
</evidence>
<sequence length="56" mass="6420">MKTIVLTKHQSSRGTKLMLYKGSKGLFLCYDINITDKCGAIVMKNSYFCEVEVKRK</sequence>